<proteinExistence type="inferred from homology"/>
<evidence type="ECO:0000256" key="9">
    <source>
        <dbReference type="SAM" id="Coils"/>
    </source>
</evidence>
<evidence type="ECO:0000256" key="4">
    <source>
        <dbReference type="ARBA" id="ARBA00022553"/>
    </source>
</evidence>
<dbReference type="GO" id="GO:0031175">
    <property type="term" value="P:neuron projection development"/>
    <property type="evidence" value="ECO:0007669"/>
    <property type="project" value="TreeGrafter"/>
</dbReference>
<keyword evidence="11" id="KW-1185">Reference proteome</keyword>
<comment type="subcellular location">
    <subcellularLocation>
        <location evidence="1">Cytoplasm</location>
        <location evidence="1">Cytoskeleton</location>
    </subcellularLocation>
</comment>
<protein>
    <recommendedName>
        <fullName evidence="8">Stathmin</fullName>
    </recommendedName>
</protein>
<evidence type="ECO:0000256" key="8">
    <source>
        <dbReference type="RuleBase" id="RU004388"/>
    </source>
</evidence>
<name>A0A3Q3WDS1_MOLML</name>
<dbReference type="PROSITE" id="PS51663">
    <property type="entry name" value="STATHMIN_3"/>
    <property type="match status" value="1"/>
</dbReference>
<dbReference type="Proteomes" id="UP000261620">
    <property type="component" value="Unplaced"/>
</dbReference>
<accession>A0A3Q3WDS1</accession>
<comment type="similarity">
    <text evidence="2 8">Belongs to the stathmin family.</text>
</comment>
<dbReference type="Pfam" id="PF00836">
    <property type="entry name" value="Stathmin"/>
    <property type="match status" value="1"/>
</dbReference>
<evidence type="ECO:0000256" key="5">
    <source>
        <dbReference type="ARBA" id="ARBA00022701"/>
    </source>
</evidence>
<keyword evidence="4" id="KW-0597">Phosphoprotein</keyword>
<reference evidence="10" key="1">
    <citation type="submission" date="2025-08" db="UniProtKB">
        <authorList>
            <consortium name="Ensembl"/>
        </authorList>
    </citation>
    <scope>IDENTIFICATION</scope>
</reference>
<dbReference type="InterPro" id="IPR000956">
    <property type="entry name" value="Stathmin_fam"/>
</dbReference>
<evidence type="ECO:0000256" key="3">
    <source>
        <dbReference type="ARBA" id="ARBA00022490"/>
    </source>
</evidence>
<feature type="coiled-coil region" evidence="9">
    <location>
        <begin position="42"/>
        <end position="69"/>
    </location>
</feature>
<keyword evidence="7" id="KW-0206">Cytoskeleton</keyword>
<dbReference type="GO" id="GO:0031110">
    <property type="term" value="P:regulation of microtubule polymerization or depolymerization"/>
    <property type="evidence" value="ECO:0007669"/>
    <property type="project" value="InterPro"/>
</dbReference>
<keyword evidence="3" id="KW-0963">Cytoplasm</keyword>
<evidence type="ECO:0000256" key="2">
    <source>
        <dbReference type="ARBA" id="ARBA00006959"/>
    </source>
</evidence>
<dbReference type="PIRSF" id="PIRSF002285">
    <property type="entry name" value="Stathmin"/>
    <property type="match status" value="1"/>
</dbReference>
<reference evidence="10" key="2">
    <citation type="submission" date="2025-09" db="UniProtKB">
        <authorList>
            <consortium name="Ensembl"/>
        </authorList>
    </citation>
    <scope>IDENTIFICATION</scope>
</reference>
<dbReference type="PANTHER" id="PTHR10104:SF5">
    <property type="entry name" value="STATHMIN"/>
    <property type="match status" value="1"/>
</dbReference>
<dbReference type="AlphaFoldDB" id="A0A3Q3WDS1"/>
<dbReference type="InterPro" id="IPR036002">
    <property type="entry name" value="Stathmin_sf"/>
</dbReference>
<dbReference type="PRINTS" id="PR00345">
    <property type="entry name" value="STATHMIN"/>
</dbReference>
<dbReference type="GO" id="GO:0005874">
    <property type="term" value="C:microtubule"/>
    <property type="evidence" value="ECO:0007669"/>
    <property type="project" value="UniProtKB-KW"/>
</dbReference>
<dbReference type="PROSITE" id="PS01041">
    <property type="entry name" value="STATHMIN_2"/>
    <property type="match status" value="1"/>
</dbReference>
<evidence type="ECO:0000256" key="6">
    <source>
        <dbReference type="ARBA" id="ARBA00023054"/>
    </source>
</evidence>
<keyword evidence="6 9" id="KW-0175">Coiled coil</keyword>
<sequence>LISCFTDFQVKELNKRVSGQAFEVILSPSTTDPKSELLLSPLKKKETSLDEINKKLEAAEERRKSQGIEVQKQFAEKREHEKEVLQKVLEESCNFSKMTQEKINQKMEANKESRVAQMAALTEKFKARDKKQEEVKKKLRQ</sequence>
<dbReference type="OMA" id="CNFMKSA"/>
<dbReference type="PANTHER" id="PTHR10104">
    <property type="entry name" value="STATHMIN"/>
    <property type="match status" value="1"/>
</dbReference>
<dbReference type="Ensembl" id="ENSMMOT00000012999.1">
    <property type="protein sequence ID" value="ENSMMOP00000012788.1"/>
    <property type="gene ID" value="ENSMMOG00000008997.1"/>
</dbReference>
<dbReference type="GO" id="GO:0015631">
    <property type="term" value="F:tubulin binding"/>
    <property type="evidence" value="ECO:0007669"/>
    <property type="project" value="TreeGrafter"/>
</dbReference>
<dbReference type="Gene3D" id="6.10.280.30">
    <property type="match status" value="1"/>
</dbReference>
<dbReference type="GO" id="GO:0005737">
    <property type="term" value="C:cytoplasm"/>
    <property type="evidence" value="ECO:0007669"/>
    <property type="project" value="TreeGrafter"/>
</dbReference>
<keyword evidence="5" id="KW-0493">Microtubule</keyword>
<dbReference type="GO" id="GO:0007019">
    <property type="term" value="P:microtubule depolymerization"/>
    <property type="evidence" value="ECO:0007669"/>
    <property type="project" value="TreeGrafter"/>
</dbReference>
<evidence type="ECO:0000313" key="10">
    <source>
        <dbReference type="Ensembl" id="ENSMMOP00000012788.1"/>
    </source>
</evidence>
<evidence type="ECO:0000313" key="11">
    <source>
        <dbReference type="Proteomes" id="UP000261620"/>
    </source>
</evidence>
<dbReference type="GO" id="GO:0043005">
    <property type="term" value="C:neuron projection"/>
    <property type="evidence" value="ECO:0007669"/>
    <property type="project" value="TreeGrafter"/>
</dbReference>
<evidence type="ECO:0000256" key="7">
    <source>
        <dbReference type="ARBA" id="ARBA00023212"/>
    </source>
</evidence>
<dbReference type="SUPFAM" id="SSF101494">
    <property type="entry name" value="Stathmin"/>
    <property type="match status" value="1"/>
</dbReference>
<dbReference type="InterPro" id="IPR030514">
    <property type="entry name" value="Stathmin_CS"/>
</dbReference>
<dbReference type="STRING" id="94237.ENSMMOP00000012788"/>
<organism evidence="10 11">
    <name type="scientific">Mola mola</name>
    <name type="common">Ocean sunfish</name>
    <name type="synonym">Tetraodon mola</name>
    <dbReference type="NCBI Taxonomy" id="94237"/>
    <lineage>
        <taxon>Eukaryota</taxon>
        <taxon>Metazoa</taxon>
        <taxon>Chordata</taxon>
        <taxon>Craniata</taxon>
        <taxon>Vertebrata</taxon>
        <taxon>Euteleostomi</taxon>
        <taxon>Actinopterygii</taxon>
        <taxon>Neopterygii</taxon>
        <taxon>Teleostei</taxon>
        <taxon>Neoteleostei</taxon>
        <taxon>Acanthomorphata</taxon>
        <taxon>Eupercaria</taxon>
        <taxon>Tetraodontiformes</taxon>
        <taxon>Molidae</taxon>
        <taxon>Mola</taxon>
    </lineage>
</organism>
<evidence type="ECO:0000256" key="1">
    <source>
        <dbReference type="ARBA" id="ARBA00004245"/>
    </source>
</evidence>